<dbReference type="VEuPathDB" id="VectorBase:ISCI001022"/>
<proteinExistence type="predicted"/>
<dbReference type="EMBL" id="ABJB010082700">
    <property type="status" value="NOT_ANNOTATED_CDS"/>
    <property type="molecule type" value="Genomic_DNA"/>
</dbReference>
<name>B7P301_IXOSC</name>
<reference evidence="2" key="2">
    <citation type="submission" date="2020-05" db="UniProtKB">
        <authorList>
            <consortium name="EnsemblMetazoa"/>
        </authorList>
    </citation>
    <scope>IDENTIFICATION</scope>
    <source>
        <strain evidence="2">wikel</strain>
    </source>
</reference>
<dbReference type="PaxDb" id="6945-B7P301"/>
<evidence type="ECO:0000313" key="3">
    <source>
        <dbReference type="Proteomes" id="UP000001555"/>
    </source>
</evidence>
<organism>
    <name type="scientific">Ixodes scapularis</name>
    <name type="common">Black-legged tick</name>
    <name type="synonym">Deer tick</name>
    <dbReference type="NCBI Taxonomy" id="6945"/>
    <lineage>
        <taxon>Eukaryota</taxon>
        <taxon>Metazoa</taxon>
        <taxon>Ecdysozoa</taxon>
        <taxon>Arthropoda</taxon>
        <taxon>Chelicerata</taxon>
        <taxon>Arachnida</taxon>
        <taxon>Acari</taxon>
        <taxon>Parasitiformes</taxon>
        <taxon>Ixodida</taxon>
        <taxon>Ixodoidea</taxon>
        <taxon>Ixodidae</taxon>
        <taxon>Ixodinae</taxon>
        <taxon>Ixodes</taxon>
    </lineage>
</organism>
<sequence>MSRGFKSYLVCQTLQKWTTTVFQTSAELGQPGDEALTDSCFADTLREAMSEQPVDLPLVKCLMRRTLRVRQELIKRVSVASVLQDYPALKLPGMMLQDAKLHFGIDIFEAIRDKMPLFQARALLFLEEKKVEVTARTPIIQVKESCFSIFVDGVEAVCDIETTAEAVGTLMAAYHLFNIEYPADLARTMEFIEHFFCDLGGGNVTEPVERLACFLKE</sequence>
<dbReference type="PANTHER" id="PTHR31025:SF9">
    <property type="entry name" value="SI:DKEY-286J15.1"/>
    <property type="match status" value="1"/>
</dbReference>
<protein>
    <submittedName>
        <fullName evidence="1 2">Uncharacterized protein</fullName>
    </submittedName>
</protein>
<dbReference type="EMBL" id="ABJB011055504">
    <property type="status" value="NOT_ANNOTATED_CDS"/>
    <property type="molecule type" value="Genomic_DNA"/>
</dbReference>
<keyword evidence="3" id="KW-1185">Reference proteome</keyword>
<dbReference type="VEuPathDB" id="VectorBase:ISCP_004861"/>
<dbReference type="PANTHER" id="PTHR31025">
    <property type="entry name" value="SI:CH211-196P9.1-RELATED"/>
    <property type="match status" value="1"/>
</dbReference>
<dbReference type="EnsemblMetazoa" id="ISCW001022-RA">
    <property type="protein sequence ID" value="ISCW001022-PA"/>
    <property type="gene ID" value="ISCW001022"/>
</dbReference>
<dbReference type="EMBL" id="ABJB010381919">
    <property type="status" value="NOT_ANNOTATED_CDS"/>
    <property type="molecule type" value="Genomic_DNA"/>
</dbReference>
<dbReference type="InParanoid" id="B7P301"/>
<dbReference type="EMBL" id="ABJB010564513">
    <property type="status" value="NOT_ANNOTATED_CDS"/>
    <property type="molecule type" value="Genomic_DNA"/>
</dbReference>
<gene>
    <name evidence="1" type="ORF">IscW_ISCW001022</name>
</gene>
<dbReference type="AlphaFoldDB" id="B7P301"/>
<dbReference type="Proteomes" id="UP000001555">
    <property type="component" value="Unassembled WGS sequence"/>
</dbReference>
<dbReference type="EMBL" id="DS625587">
    <property type="protein sequence ID" value="EEC00973.1"/>
    <property type="molecule type" value="Genomic_DNA"/>
</dbReference>
<accession>B7P301</accession>
<dbReference type="VEuPathDB" id="VectorBase:ISCW001022"/>
<reference evidence="1 3" key="1">
    <citation type="submission" date="2008-03" db="EMBL/GenBank/DDBJ databases">
        <title>Annotation of Ixodes scapularis.</title>
        <authorList>
            <consortium name="Ixodes scapularis Genome Project Consortium"/>
            <person name="Caler E."/>
            <person name="Hannick L.I."/>
            <person name="Bidwell S."/>
            <person name="Joardar V."/>
            <person name="Thiagarajan M."/>
            <person name="Amedeo P."/>
            <person name="Galinsky K.J."/>
            <person name="Schobel S."/>
            <person name="Inman J."/>
            <person name="Hostetler J."/>
            <person name="Miller J."/>
            <person name="Hammond M."/>
            <person name="Megy K."/>
            <person name="Lawson D."/>
            <person name="Kodira C."/>
            <person name="Sutton G."/>
            <person name="Meyer J."/>
            <person name="Hill C.A."/>
            <person name="Birren B."/>
            <person name="Nene V."/>
            <person name="Collins F."/>
            <person name="Alarcon-Chaidez F."/>
            <person name="Wikel S."/>
            <person name="Strausberg R."/>
        </authorList>
    </citation>
    <scope>NUCLEOTIDE SEQUENCE [LARGE SCALE GENOMIC DNA]</scope>
    <source>
        <strain evidence="3">Wikel</strain>
        <strain evidence="1">Wikel colony</strain>
    </source>
</reference>
<dbReference type="HOGENOM" id="CLU_1273481_0_0_1"/>
<dbReference type="OrthoDB" id="10049949at2759"/>
<evidence type="ECO:0000313" key="2">
    <source>
        <dbReference type="EnsemblMetazoa" id="ISCW001022-PA"/>
    </source>
</evidence>
<evidence type="ECO:0000313" key="1">
    <source>
        <dbReference type="EMBL" id="EEC00973.1"/>
    </source>
</evidence>